<protein>
    <submittedName>
        <fullName evidence="3">Putative Spore coat protein U (SCPU) domain-containing protein</fullName>
    </submittedName>
</protein>
<dbReference type="Proteomes" id="UP000601736">
    <property type="component" value="Unassembled WGS sequence"/>
</dbReference>
<dbReference type="InterPro" id="IPR007893">
    <property type="entry name" value="Spore_coat_U/FanG"/>
</dbReference>
<feature type="chain" id="PRO_5034248303" evidence="1">
    <location>
        <begin position="31"/>
        <end position="174"/>
    </location>
</feature>
<dbReference type="RefSeq" id="WP_107783121.1">
    <property type="nucleotide sequence ID" value="NZ_CAJNAP010000012.1"/>
</dbReference>
<gene>
    <name evidence="3" type="ORF">NMYAN_20300</name>
</gene>
<evidence type="ECO:0000259" key="2">
    <source>
        <dbReference type="Pfam" id="PF05229"/>
    </source>
</evidence>
<organism evidence="3 4">
    <name type="scientific">Nitrosomonas nitrosa</name>
    <dbReference type="NCBI Taxonomy" id="52442"/>
    <lineage>
        <taxon>Bacteria</taxon>
        <taxon>Pseudomonadati</taxon>
        <taxon>Pseudomonadota</taxon>
        <taxon>Betaproteobacteria</taxon>
        <taxon>Nitrosomonadales</taxon>
        <taxon>Nitrosomonadaceae</taxon>
        <taxon>Nitrosomonas</taxon>
    </lineage>
</organism>
<dbReference type="AlphaFoldDB" id="A0A8H8YZ84"/>
<evidence type="ECO:0000256" key="1">
    <source>
        <dbReference type="SAM" id="SignalP"/>
    </source>
</evidence>
<evidence type="ECO:0000313" key="3">
    <source>
        <dbReference type="EMBL" id="CAE6502990.1"/>
    </source>
</evidence>
<reference evidence="3" key="1">
    <citation type="submission" date="2021-02" db="EMBL/GenBank/DDBJ databases">
        <authorList>
            <person name="Han P."/>
        </authorList>
    </citation>
    <scope>NUCLEOTIDE SEQUENCE</scope>
    <source>
        <strain evidence="3">Nitrosomonas nitrosa 18-3D</strain>
    </source>
</reference>
<keyword evidence="1" id="KW-0732">Signal</keyword>
<sequence>MKTINNFSQKSLLAMLVAAMGAFGGTSVFAATETGSMSVSGTLVSGCTVSAATLDFGDNIIALLSQGDVTADTGGTLQIACTTGTSPKIYSTTARTLTGSGTATGGSIAFNLSQTAGAAADNLPTTALGAEAITGYTANGAEQTVVIYGRVPVANYGNQPAGPYAATITMSVDY</sequence>
<accession>A0A8H8YZ84</accession>
<proteinExistence type="predicted"/>
<dbReference type="OrthoDB" id="9907985at2"/>
<evidence type="ECO:0000313" key="4">
    <source>
        <dbReference type="Proteomes" id="UP000601736"/>
    </source>
</evidence>
<name>A0A8H8YZ84_9PROT</name>
<feature type="domain" description="Spore coat protein U/FanG" evidence="2">
    <location>
        <begin position="34"/>
        <end position="170"/>
    </location>
</feature>
<dbReference type="InterPro" id="IPR053167">
    <property type="entry name" value="Spore_coat_component"/>
</dbReference>
<keyword evidence="3" id="KW-0946">Virion</keyword>
<dbReference type="PANTHER" id="PTHR37089">
    <property type="entry name" value="PROTEIN U-RELATED"/>
    <property type="match status" value="1"/>
</dbReference>
<keyword evidence="3" id="KW-0167">Capsid protein</keyword>
<feature type="signal peptide" evidence="1">
    <location>
        <begin position="1"/>
        <end position="30"/>
    </location>
</feature>
<comment type="caution">
    <text evidence="3">The sequence shown here is derived from an EMBL/GenBank/DDBJ whole genome shotgun (WGS) entry which is preliminary data.</text>
</comment>
<dbReference type="Pfam" id="PF05229">
    <property type="entry name" value="SCPU"/>
    <property type="match status" value="1"/>
</dbReference>
<dbReference type="EMBL" id="CAJNAP010000012">
    <property type="protein sequence ID" value="CAE6502990.1"/>
    <property type="molecule type" value="Genomic_DNA"/>
</dbReference>